<evidence type="ECO:0000313" key="1">
    <source>
        <dbReference type="EMBL" id="SCW30258.1"/>
    </source>
</evidence>
<dbReference type="EMBL" id="FMTP01000001">
    <property type="protein sequence ID" value="SCW30258.1"/>
    <property type="molecule type" value="Genomic_DNA"/>
</dbReference>
<dbReference type="GO" id="GO:0016787">
    <property type="term" value="F:hydrolase activity"/>
    <property type="evidence" value="ECO:0007669"/>
    <property type="project" value="InterPro"/>
</dbReference>
<proteinExistence type="predicted"/>
<dbReference type="STRING" id="177413.SAMN05660859_0485"/>
<dbReference type="SUPFAM" id="SSF53474">
    <property type="entry name" value="alpha/beta-Hydrolases"/>
    <property type="match status" value="1"/>
</dbReference>
<organism evidence="1 2">
    <name type="scientific">Ancylobacter rudongensis</name>
    <dbReference type="NCBI Taxonomy" id="177413"/>
    <lineage>
        <taxon>Bacteria</taxon>
        <taxon>Pseudomonadati</taxon>
        <taxon>Pseudomonadota</taxon>
        <taxon>Alphaproteobacteria</taxon>
        <taxon>Hyphomicrobiales</taxon>
        <taxon>Xanthobacteraceae</taxon>
        <taxon>Ancylobacter</taxon>
    </lineage>
</organism>
<dbReference type="Proteomes" id="UP000198889">
    <property type="component" value="Unassembled WGS sequence"/>
</dbReference>
<reference evidence="2" key="1">
    <citation type="submission" date="2016-10" db="EMBL/GenBank/DDBJ databases">
        <authorList>
            <person name="Varghese N."/>
            <person name="Submissions S."/>
        </authorList>
    </citation>
    <scope>NUCLEOTIDE SEQUENCE [LARGE SCALE GENOMIC DNA]</scope>
    <source>
        <strain evidence="2">CGMCC 1.1761</strain>
    </source>
</reference>
<dbReference type="Pfam" id="PF06821">
    <property type="entry name" value="Ser_hydrolase"/>
    <property type="match status" value="1"/>
</dbReference>
<gene>
    <name evidence="1" type="ORF">SAMN05660859_0485</name>
</gene>
<protein>
    <recommendedName>
        <fullName evidence="3">Alpha/beta hydrolase family protein</fullName>
    </recommendedName>
</protein>
<dbReference type="InterPro" id="IPR029058">
    <property type="entry name" value="AB_hydrolase_fold"/>
</dbReference>
<accession>A0A1G4PDR6</accession>
<sequence length="188" mass="19966">MAVDFSSFDFLVVPGRENAPAEHWQSHWLGAFPNSSRLIQSDWSRPEVGAWTARLDAAVEAAPRRVVLVAHSVGVATVLRWTAAQPGRARAKVAAAFLAAPTNVDDPDSSFDLVRNFGPMPLLPLPYPALVLSSRDDPRVTPAQAGAFAQAWGADMADVGELGHIGSAARLGLWPAGLVLLGSLLARL</sequence>
<dbReference type="InterPro" id="IPR010662">
    <property type="entry name" value="RBBP9/YdeN"/>
</dbReference>
<dbReference type="RefSeq" id="WP_091435809.1">
    <property type="nucleotide sequence ID" value="NZ_FMTP01000001.1"/>
</dbReference>
<dbReference type="AlphaFoldDB" id="A0A1G4PDR6"/>
<evidence type="ECO:0008006" key="3">
    <source>
        <dbReference type="Google" id="ProtNLM"/>
    </source>
</evidence>
<keyword evidence="2" id="KW-1185">Reference proteome</keyword>
<name>A0A1G4PDR6_9HYPH</name>
<dbReference type="Gene3D" id="3.40.50.1820">
    <property type="entry name" value="alpha/beta hydrolase"/>
    <property type="match status" value="1"/>
</dbReference>
<evidence type="ECO:0000313" key="2">
    <source>
        <dbReference type="Proteomes" id="UP000198889"/>
    </source>
</evidence>